<feature type="transmembrane region" description="Helical" evidence="10">
    <location>
        <begin position="125"/>
        <end position="145"/>
    </location>
</feature>
<evidence type="ECO:0000256" key="3">
    <source>
        <dbReference type="ARBA" id="ARBA00022630"/>
    </source>
</evidence>
<keyword evidence="10" id="KW-0997">Cell inner membrane</keyword>
<evidence type="ECO:0000256" key="9">
    <source>
        <dbReference type="ARBA" id="ARBA00023136"/>
    </source>
</evidence>
<keyword evidence="2 10" id="KW-0597">Phosphoprotein</keyword>
<feature type="region of interest" description="Disordered" evidence="11">
    <location>
        <begin position="339"/>
        <end position="389"/>
    </location>
</feature>
<evidence type="ECO:0000256" key="10">
    <source>
        <dbReference type="HAMAP-Rule" id="MF_00462"/>
    </source>
</evidence>
<feature type="transmembrane region" description="Helical" evidence="10">
    <location>
        <begin position="256"/>
        <end position="275"/>
    </location>
</feature>
<dbReference type="EMBL" id="CP031093">
    <property type="protein sequence ID" value="QCF26365.1"/>
    <property type="molecule type" value="Genomic_DNA"/>
</dbReference>
<dbReference type="AlphaFoldDB" id="A0A4P7XI26"/>
<evidence type="ECO:0000256" key="8">
    <source>
        <dbReference type="ARBA" id="ARBA00022989"/>
    </source>
</evidence>
<keyword evidence="10" id="KW-1003">Cell membrane</keyword>
<feature type="transmembrane region" description="Helical" evidence="10">
    <location>
        <begin position="311"/>
        <end position="330"/>
    </location>
</feature>
<evidence type="ECO:0000313" key="13">
    <source>
        <dbReference type="Proteomes" id="UP000298049"/>
    </source>
</evidence>
<evidence type="ECO:0000256" key="7">
    <source>
        <dbReference type="ARBA" id="ARBA00022982"/>
    </source>
</evidence>
<comment type="subcellular location">
    <subcellularLocation>
        <location evidence="10">Cell inner membrane</location>
        <topology evidence="10">Multi-pass membrane protein</topology>
    </subcellularLocation>
</comment>
<comment type="subunit">
    <text evidence="10">The complex is composed of six subunits: RnfA, RnfB, RnfC, RnfD, RnfE and RnfG.</text>
</comment>
<comment type="function">
    <text evidence="10">Part of a membrane-bound complex that couples electron transfer with translocation of ions across the membrane.</text>
</comment>
<dbReference type="OrthoDB" id="9776359at2"/>
<keyword evidence="1 10" id="KW-0813">Transport</keyword>
<sequence>MSFLSAASPLHRAPSGSSAVMMWVILAAIPGLMAQTLFFGWGNLINVLWCTTLALGFEAVILKLRRRPVLFHLRDCSAVVTGLLLGLALPPLLPWWASVTAVGVAIILAKHLYGGLGYNPFNPAMVGYALVLISFPVAMTVNWAAPETLLDRTLSFFDTAAIIFNGASAAPDGWSMATPLDVYKNEIDSELATAVIQAPVFGSGIALGWEWVNVSFLAGGCLLLYRRIITWHIPAGVLGGLALLSLALGWDVDQNVPLTLHLFGGGTMLGVFFIATDPVSAATSNRGKLVFGLGIGVLVYLIRTWGVYPDAFAFAVLLMNFAAPFIDYYTKPRSYGHSARQRTLTDQGHQARPLRAGLDQSNDAPQRDAAGSDLVPGSAMTEADHVSRL</sequence>
<keyword evidence="7 10" id="KW-0249">Electron transport</keyword>
<protein>
    <recommendedName>
        <fullName evidence="10">Ion-translocating oxidoreductase complex subunit D</fullName>
        <ecNumber evidence="10">7.-.-.-</ecNumber>
    </recommendedName>
    <alternativeName>
        <fullName evidence="10">Rnf electron transport complex subunit D</fullName>
    </alternativeName>
</protein>
<evidence type="ECO:0000256" key="4">
    <source>
        <dbReference type="ARBA" id="ARBA00022643"/>
    </source>
</evidence>
<evidence type="ECO:0000313" key="12">
    <source>
        <dbReference type="EMBL" id="QCF26365.1"/>
    </source>
</evidence>
<dbReference type="InterPro" id="IPR004338">
    <property type="entry name" value="NqrB/RnfD"/>
</dbReference>
<proteinExistence type="inferred from homology"/>
<dbReference type="InterPro" id="IPR011303">
    <property type="entry name" value="RnfD_bac"/>
</dbReference>
<feature type="transmembrane region" description="Helical" evidence="10">
    <location>
        <begin position="20"/>
        <end position="38"/>
    </location>
</feature>
<keyword evidence="3 10" id="KW-0285">Flavoprotein</keyword>
<evidence type="ECO:0000256" key="1">
    <source>
        <dbReference type="ARBA" id="ARBA00022448"/>
    </source>
</evidence>
<comment type="cofactor">
    <cofactor evidence="10">
        <name>FMN</name>
        <dbReference type="ChEBI" id="CHEBI:58210"/>
    </cofactor>
</comment>
<dbReference type="Proteomes" id="UP000298049">
    <property type="component" value="Chromosome"/>
</dbReference>
<dbReference type="Pfam" id="PF03116">
    <property type="entry name" value="NQR2_RnfD_RnfE"/>
    <property type="match status" value="1"/>
</dbReference>
<accession>A0A4P7XI26</accession>
<dbReference type="GO" id="GO:0055085">
    <property type="term" value="P:transmembrane transport"/>
    <property type="evidence" value="ECO:0007669"/>
    <property type="project" value="InterPro"/>
</dbReference>
<dbReference type="HAMAP" id="MF_00462">
    <property type="entry name" value="RsxD_RnfD"/>
    <property type="match status" value="1"/>
</dbReference>
<feature type="modified residue" description="FMN phosphoryl threonine" evidence="10">
    <location>
        <position position="178"/>
    </location>
</feature>
<dbReference type="NCBIfam" id="NF002011">
    <property type="entry name" value="PRK00816.1"/>
    <property type="match status" value="1"/>
</dbReference>
<evidence type="ECO:0000256" key="6">
    <source>
        <dbReference type="ARBA" id="ARBA00022967"/>
    </source>
</evidence>
<dbReference type="PANTHER" id="PTHR30578">
    <property type="entry name" value="ELECTRON TRANSPORT COMPLEX PROTEIN RNFD"/>
    <property type="match status" value="1"/>
</dbReference>
<keyword evidence="13" id="KW-1185">Reference proteome</keyword>
<feature type="transmembrane region" description="Helical" evidence="10">
    <location>
        <begin position="69"/>
        <end position="89"/>
    </location>
</feature>
<dbReference type="KEGG" id="hmi:soil367_10695"/>
<comment type="similarity">
    <text evidence="10">Belongs to the NqrB/RnfD family.</text>
</comment>
<keyword evidence="4 10" id="KW-0288">FMN</keyword>
<evidence type="ECO:0000256" key="5">
    <source>
        <dbReference type="ARBA" id="ARBA00022692"/>
    </source>
</evidence>
<dbReference type="GO" id="GO:0005886">
    <property type="term" value="C:plasma membrane"/>
    <property type="evidence" value="ECO:0007669"/>
    <property type="project" value="UniProtKB-SubCell"/>
</dbReference>
<feature type="transmembrane region" description="Helical" evidence="10">
    <location>
        <begin position="287"/>
        <end position="305"/>
    </location>
</feature>
<dbReference type="PANTHER" id="PTHR30578:SF0">
    <property type="entry name" value="ION-TRANSLOCATING OXIDOREDUCTASE COMPLEX SUBUNIT D"/>
    <property type="match status" value="1"/>
</dbReference>
<dbReference type="NCBIfam" id="TIGR01946">
    <property type="entry name" value="rnfD"/>
    <property type="match status" value="1"/>
</dbReference>
<dbReference type="EC" id="7.-.-.-" evidence="10"/>
<feature type="transmembrane region" description="Helical" evidence="10">
    <location>
        <begin position="231"/>
        <end position="250"/>
    </location>
</feature>
<gene>
    <name evidence="10" type="primary">rnfD</name>
    <name evidence="12" type="ORF">soil367_10695</name>
</gene>
<keyword evidence="8 10" id="KW-1133">Transmembrane helix</keyword>
<dbReference type="GO" id="GO:0022900">
    <property type="term" value="P:electron transport chain"/>
    <property type="evidence" value="ECO:0007669"/>
    <property type="project" value="UniProtKB-UniRule"/>
</dbReference>
<organism evidence="12 13">
    <name type="scientific">Hydrocarboniclastica marina</name>
    <dbReference type="NCBI Taxonomy" id="2259620"/>
    <lineage>
        <taxon>Bacteria</taxon>
        <taxon>Pseudomonadati</taxon>
        <taxon>Pseudomonadota</taxon>
        <taxon>Gammaproteobacteria</taxon>
        <taxon>Alteromonadales</taxon>
        <taxon>Alteromonadaceae</taxon>
        <taxon>Hydrocarboniclastica</taxon>
    </lineage>
</organism>
<evidence type="ECO:0000256" key="11">
    <source>
        <dbReference type="SAM" id="MobiDB-lite"/>
    </source>
</evidence>
<reference evidence="12 13" key="1">
    <citation type="submission" date="2018-07" db="EMBL/GenBank/DDBJ databases">
        <title>Marsedoiliclastica nanhaica gen. nov. sp. nov., a novel marine hydrocarbonoclastic bacterium isolated from an in-situ enriched hydrocarbon-degrading consortium in deep-sea sediment.</title>
        <authorList>
            <person name="Dong C."/>
            <person name="Ma T."/>
            <person name="Liu R."/>
            <person name="Shao Z."/>
        </authorList>
    </citation>
    <scope>NUCLEOTIDE SEQUENCE [LARGE SCALE GENOMIC DNA]</scope>
    <source>
        <strain evidence="13">soil36-7</strain>
    </source>
</reference>
<keyword evidence="5 10" id="KW-0812">Transmembrane</keyword>
<evidence type="ECO:0000256" key="2">
    <source>
        <dbReference type="ARBA" id="ARBA00022553"/>
    </source>
</evidence>
<name>A0A4P7XI26_9ALTE</name>
<keyword evidence="6 10" id="KW-1278">Translocase</keyword>
<keyword evidence="9 10" id="KW-0472">Membrane</keyword>